<keyword evidence="3" id="KW-1185">Reference proteome</keyword>
<accession>A0A133Y8P4</accession>
<dbReference type="Proteomes" id="UP000070080">
    <property type="component" value="Unassembled WGS sequence"/>
</dbReference>
<protein>
    <submittedName>
        <fullName evidence="2">Uncharacterized protein</fullName>
    </submittedName>
</protein>
<reference evidence="3" key="1">
    <citation type="submission" date="2016-01" db="EMBL/GenBank/DDBJ databases">
        <authorList>
            <person name="Mitreva M."/>
            <person name="Pepin K.H."/>
            <person name="Mihindukulasuriya K.A."/>
            <person name="Fulton R."/>
            <person name="Fronick C."/>
            <person name="O'Laughlin M."/>
            <person name="Miner T."/>
            <person name="Herter B."/>
            <person name="Rosa B.A."/>
            <person name="Cordes M."/>
            <person name="Tomlinson C."/>
            <person name="Wollam A."/>
            <person name="Palsikar V.B."/>
            <person name="Mardis E.R."/>
            <person name="Wilson R.K."/>
        </authorList>
    </citation>
    <scope>NUCLEOTIDE SEQUENCE [LARGE SCALE GENOMIC DNA]</scope>
    <source>
        <strain evidence="3">KA00274</strain>
    </source>
</reference>
<feature type="transmembrane region" description="Helical" evidence="1">
    <location>
        <begin position="26"/>
        <end position="49"/>
    </location>
</feature>
<proteinExistence type="predicted"/>
<evidence type="ECO:0000256" key="1">
    <source>
        <dbReference type="SAM" id="Phobius"/>
    </source>
</evidence>
<keyword evidence="1" id="KW-0812">Transmembrane</keyword>
<comment type="caution">
    <text evidence="2">The sequence shown here is derived from an EMBL/GenBank/DDBJ whole genome shotgun (WGS) entry which is preliminary data.</text>
</comment>
<dbReference type="AlphaFoldDB" id="A0A133Y8P4"/>
<sequence length="51" mass="6055">MTGCLYSSGLNRYLYTTYLPSTSWCLFRYAIIKVLLSDLHFCIFMLFLLDF</sequence>
<organism evidence="2 3">
    <name type="scientific">Amygdalobacter nucleatus</name>
    <dbReference type="NCBI Taxonomy" id="3029274"/>
    <lineage>
        <taxon>Bacteria</taxon>
        <taxon>Bacillati</taxon>
        <taxon>Bacillota</taxon>
        <taxon>Clostridia</taxon>
        <taxon>Eubacteriales</taxon>
        <taxon>Oscillospiraceae</taxon>
        <taxon>Amygdalobacter</taxon>
    </lineage>
</organism>
<evidence type="ECO:0000313" key="2">
    <source>
        <dbReference type="EMBL" id="KXB39598.1"/>
    </source>
</evidence>
<keyword evidence="1" id="KW-1133">Transmembrane helix</keyword>
<gene>
    <name evidence="2" type="ORF">HMPREF1872_01140</name>
</gene>
<keyword evidence="1" id="KW-0472">Membrane</keyword>
<evidence type="ECO:0000313" key="3">
    <source>
        <dbReference type="Proteomes" id="UP000070080"/>
    </source>
</evidence>
<dbReference type="EMBL" id="LSCV01000040">
    <property type="protein sequence ID" value="KXB39598.1"/>
    <property type="molecule type" value="Genomic_DNA"/>
</dbReference>
<name>A0A133Y8P4_9FIRM</name>